<dbReference type="OrthoDB" id="4044803at2759"/>
<dbReference type="InParanoid" id="A0A1E5R199"/>
<dbReference type="InterPro" id="IPR036249">
    <property type="entry name" value="Thioredoxin-like_sf"/>
</dbReference>
<dbReference type="FunCoup" id="A0A1E5R199">
    <property type="interactions" value="53"/>
</dbReference>
<reference evidence="2" key="1">
    <citation type="journal article" date="2016" name="Genome Announc.">
        <title>Genome sequences of three species of Hanseniaspora isolated from spontaneous wine fermentations.</title>
        <authorList>
            <person name="Sternes P.R."/>
            <person name="Lee D."/>
            <person name="Kutyna D.R."/>
            <person name="Borneman A.R."/>
        </authorList>
    </citation>
    <scope>NUCLEOTIDE SEQUENCE [LARGE SCALE GENOMIC DNA]</scope>
    <source>
        <strain evidence="2">AWRI3579</strain>
    </source>
</reference>
<dbReference type="Proteomes" id="UP000095728">
    <property type="component" value="Unassembled WGS sequence"/>
</dbReference>
<dbReference type="InterPro" id="IPR012882">
    <property type="entry name" value="Fmp46"/>
</dbReference>
<dbReference type="EMBL" id="LPNM01000012">
    <property type="protein sequence ID" value="OEJ80343.1"/>
    <property type="molecule type" value="Genomic_DNA"/>
</dbReference>
<dbReference type="AlphaFoldDB" id="A0A1E5R199"/>
<organism evidence="1 2">
    <name type="scientific">Hanseniaspora osmophila</name>
    <dbReference type="NCBI Taxonomy" id="56408"/>
    <lineage>
        <taxon>Eukaryota</taxon>
        <taxon>Fungi</taxon>
        <taxon>Dikarya</taxon>
        <taxon>Ascomycota</taxon>
        <taxon>Saccharomycotina</taxon>
        <taxon>Saccharomycetes</taxon>
        <taxon>Saccharomycodales</taxon>
        <taxon>Saccharomycodaceae</taxon>
        <taxon>Hanseniaspora</taxon>
    </lineage>
</organism>
<comment type="caution">
    <text evidence="1">The sequence shown here is derived from an EMBL/GenBank/DDBJ whole genome shotgun (WGS) entry which is preliminary data.</text>
</comment>
<dbReference type="SUPFAM" id="SSF52833">
    <property type="entry name" value="Thioredoxin-like"/>
    <property type="match status" value="1"/>
</dbReference>
<name>A0A1E5R199_9ASCO</name>
<proteinExistence type="predicted"/>
<dbReference type="GO" id="GO:0005739">
    <property type="term" value="C:mitochondrion"/>
    <property type="evidence" value="ECO:0007669"/>
    <property type="project" value="InterPro"/>
</dbReference>
<gene>
    <name evidence="1" type="ORF">AWRI3579_g4434</name>
</gene>
<sequence length="127" mass="14536">MFKSLQNAPRVISVFTKTPTNSALLNSITAASNKLSKNYQLEIHTKFPTYDQLQFLNNCKPHSILQSAIPFLKTSSVANFSKDEAKLLSSKELQDIADKKYWFGNKEFWVDWENQKLGDNMTNFPKA</sequence>
<keyword evidence="2" id="KW-1185">Reference proteome</keyword>
<dbReference type="GO" id="GO:0016491">
    <property type="term" value="F:oxidoreductase activity"/>
    <property type="evidence" value="ECO:0007669"/>
    <property type="project" value="InterPro"/>
</dbReference>
<protein>
    <submittedName>
        <fullName evidence="1">Putative redox protein FMP46, mitochondrial</fullName>
    </submittedName>
</protein>
<evidence type="ECO:0000313" key="1">
    <source>
        <dbReference type="EMBL" id="OEJ80343.1"/>
    </source>
</evidence>
<dbReference type="Gene3D" id="3.40.30.10">
    <property type="entry name" value="Glutaredoxin"/>
    <property type="match status" value="1"/>
</dbReference>
<evidence type="ECO:0000313" key="2">
    <source>
        <dbReference type="Proteomes" id="UP000095728"/>
    </source>
</evidence>
<accession>A0A1E5R199</accession>
<dbReference type="Pfam" id="PF07955">
    <property type="entry name" value="DUF1687"/>
    <property type="match status" value="1"/>
</dbReference>